<gene>
    <name evidence="2" type="ORF">Saso_71110</name>
</gene>
<feature type="domain" description="Glyoxalase-like" evidence="1">
    <location>
        <begin position="131"/>
        <end position="236"/>
    </location>
</feature>
<keyword evidence="3" id="KW-1185">Reference proteome</keyword>
<dbReference type="RefSeq" id="WP_189919855.1">
    <property type="nucleotide sequence ID" value="NZ_BMSI01000003.1"/>
</dbReference>
<dbReference type="Proteomes" id="UP000649259">
    <property type="component" value="Unassembled WGS sequence"/>
</dbReference>
<evidence type="ECO:0000313" key="2">
    <source>
        <dbReference type="EMBL" id="GHI65461.1"/>
    </source>
</evidence>
<comment type="caution">
    <text evidence="2">The sequence shown here is derived from an EMBL/GenBank/DDBJ whole genome shotgun (WGS) entry which is preliminary data.</text>
</comment>
<feature type="domain" description="Glyoxalase-like" evidence="1">
    <location>
        <begin position="11"/>
        <end position="112"/>
    </location>
</feature>
<reference evidence="3" key="1">
    <citation type="submission" date="2023-07" db="EMBL/GenBank/DDBJ databases">
        <title>Whole genome shotgun sequence of Streptomyces cacaoi subsp. asoensis NBRC 13813.</title>
        <authorList>
            <person name="Komaki H."/>
            <person name="Tamura T."/>
        </authorList>
    </citation>
    <scope>NUCLEOTIDE SEQUENCE [LARGE SCALE GENOMIC DNA]</scope>
    <source>
        <strain evidence="3">NBRC 13813</strain>
    </source>
</reference>
<evidence type="ECO:0000259" key="1">
    <source>
        <dbReference type="Pfam" id="PF18029"/>
    </source>
</evidence>
<dbReference type="InterPro" id="IPR029068">
    <property type="entry name" value="Glyas_Bleomycin-R_OHBP_Dase"/>
</dbReference>
<sequence>MSRPVRWSYVFADRPAAHFGRACDFWTAVTGTALSQPRGDEGEFVTLVPEGSDACVKAQAVTDGDGGAHLDLAVDDVPAFVAAALESGAGTAARHDGWAVLRSPAGQLLCVVPWQGESERPPVVDGARVDQICMDVPPSAYATEVAFWSALLPDWPSRPGSRPEFRVVEQPPGLPVRILLQRLETERAAGAHLDLTCGPDVGAVRARHEELGAVVVAGRPHWTVMRDPAGGLYCLTGRDARTGGLPQPVAPPPEPATGR</sequence>
<dbReference type="InterPro" id="IPR041581">
    <property type="entry name" value="Glyoxalase_6"/>
</dbReference>
<dbReference type="Gene3D" id="3.10.180.10">
    <property type="entry name" value="2,3-Dihydroxybiphenyl 1,2-Dioxygenase, domain 1"/>
    <property type="match status" value="2"/>
</dbReference>
<organism evidence="2 3">
    <name type="scientific">Streptomyces asoensis</name>
    <dbReference type="NCBI Taxonomy" id="249586"/>
    <lineage>
        <taxon>Bacteria</taxon>
        <taxon>Bacillati</taxon>
        <taxon>Actinomycetota</taxon>
        <taxon>Actinomycetes</taxon>
        <taxon>Kitasatosporales</taxon>
        <taxon>Streptomycetaceae</taxon>
        <taxon>Streptomyces</taxon>
    </lineage>
</organism>
<dbReference type="Pfam" id="PF18029">
    <property type="entry name" value="Glyoxalase_6"/>
    <property type="match status" value="2"/>
</dbReference>
<dbReference type="GeneID" id="91474875"/>
<dbReference type="SUPFAM" id="SSF54593">
    <property type="entry name" value="Glyoxalase/Bleomycin resistance protein/Dihydroxybiphenyl dioxygenase"/>
    <property type="match status" value="1"/>
</dbReference>
<dbReference type="PANTHER" id="PTHR35908">
    <property type="entry name" value="HYPOTHETICAL FUSION PROTEIN"/>
    <property type="match status" value="1"/>
</dbReference>
<name>A0ABQ3SBF7_9ACTN</name>
<evidence type="ECO:0000313" key="3">
    <source>
        <dbReference type="Proteomes" id="UP000649259"/>
    </source>
</evidence>
<dbReference type="PANTHER" id="PTHR35908:SF1">
    <property type="entry name" value="CONSERVED PROTEIN"/>
    <property type="match status" value="1"/>
</dbReference>
<proteinExistence type="predicted"/>
<dbReference type="EMBL" id="BNEB01000005">
    <property type="protein sequence ID" value="GHI65461.1"/>
    <property type="molecule type" value="Genomic_DNA"/>
</dbReference>
<protein>
    <recommendedName>
        <fullName evidence="1">Glyoxalase-like domain-containing protein</fullName>
    </recommendedName>
</protein>
<accession>A0ABQ3SBF7</accession>